<protein>
    <submittedName>
        <fullName evidence="1">Uncharacterized protein</fullName>
    </submittedName>
</protein>
<sequence length="622" mass="67086">MNTLTLQDVADLAKVRRPVVSMWRKRPMVRGVSMPFPEPVNSSGGVARFDRDEIVDWLTRTGRGNNAEQTYDAPALAVPDDAALEDVVTLLCWHALTGQDLAGTSAARRVQLAAEFDPDDELLVDEIRQMTVTDAVLDYVDDLISATRGAADALTYLESGRLKRQLGVRDLSAAGIDLVRAIIQAVAVFLEQDDVRLDVDSVVALDVAESCGLTIATADRALRRRAVIREIQRQIRGVQKRVSTVSLIGLDLAEILDRADQVVLGLSADDVAVLVGSAAALADQLSGPLQHRRAQTLRVKNLVAALRLPRGLWREAHRQSLAVWVCVGNAGVEQPWVADLAAVDQIELTDLAADVAGALAQSARRAFLYMRRIGLSAVLASGPVVPQGVRAVRLGGIDAATHLDNVHRATLVTTAALSPLDVLVEPSPGNILLQRRSLGELHSHGHLEIKRGRRINPADASTDGTVRVLPTEIVGPIALDPFDAEQKYQRAVRTEPGDVIFVEKPRPRAWVDPVGGAMVASPARVIRLRESAEIGPMVLATSINETATAGTEWPTWSVPLLSREETERLEAALIQADNYEREARRRVDAARDLKTALIDGVAAGALTLDAQPTTPGVAGARR</sequence>
<dbReference type="EMBL" id="POTM01000028">
    <property type="protein sequence ID" value="TLH69505.1"/>
    <property type="molecule type" value="Genomic_DNA"/>
</dbReference>
<organism evidence="1 2">
    <name type="scientific">Mycolicibacterium phocaicum</name>
    <dbReference type="NCBI Taxonomy" id="319706"/>
    <lineage>
        <taxon>Bacteria</taxon>
        <taxon>Bacillati</taxon>
        <taxon>Actinomycetota</taxon>
        <taxon>Actinomycetes</taxon>
        <taxon>Mycobacteriales</taxon>
        <taxon>Mycobacteriaceae</taxon>
        <taxon>Mycolicibacterium</taxon>
    </lineage>
</organism>
<evidence type="ECO:0000313" key="2">
    <source>
        <dbReference type="Proteomes" id="UP000309984"/>
    </source>
</evidence>
<dbReference type="Proteomes" id="UP000309984">
    <property type="component" value="Unassembled WGS sequence"/>
</dbReference>
<name>A0AA94RDB9_9MYCO</name>
<keyword evidence="2" id="KW-1185">Reference proteome</keyword>
<evidence type="ECO:0000313" key="1">
    <source>
        <dbReference type="EMBL" id="TLH69505.1"/>
    </source>
</evidence>
<accession>A0AA94RDB9</accession>
<dbReference type="AlphaFoldDB" id="A0AA94RDB9"/>
<proteinExistence type="predicted"/>
<reference evidence="1 2" key="1">
    <citation type="submission" date="2018-01" db="EMBL/GenBank/DDBJ databases">
        <title>Comparative genomics of Mycobacterium mucogenicum and Mycobacterium neoaurum clade members emphasizing tRNA and non-coding RNA.</title>
        <authorList>
            <person name="Behra P.R.K."/>
            <person name="Pettersson B.M.F."/>
            <person name="Das S."/>
            <person name="Dasgupta S."/>
            <person name="Kirsebom L.A."/>
        </authorList>
    </citation>
    <scope>NUCLEOTIDE SEQUENCE [LARGE SCALE GENOMIC DNA]</scope>
    <source>
        <strain evidence="1 2">DSM 45104</strain>
    </source>
</reference>
<dbReference type="RefSeq" id="WP_138248955.1">
    <property type="nucleotide sequence ID" value="NZ_AP022616.1"/>
</dbReference>
<gene>
    <name evidence="1" type="ORF">C1S79_10640</name>
</gene>
<comment type="caution">
    <text evidence="1">The sequence shown here is derived from an EMBL/GenBank/DDBJ whole genome shotgun (WGS) entry which is preliminary data.</text>
</comment>